<dbReference type="PROSITE" id="PS00629">
    <property type="entry name" value="IMP_1"/>
    <property type="match status" value="1"/>
</dbReference>
<dbReference type="EMBL" id="JBHSWH010000001">
    <property type="protein sequence ID" value="MFC6704071.1"/>
    <property type="molecule type" value="Genomic_DNA"/>
</dbReference>
<keyword evidence="1" id="KW-0479">Metal-binding</keyword>
<sequence>MQTDEVLAMLQEISTAVIEPRFRALTEGEVMEKNPGDLVTVADREAEVEITKRLVAAYPDALMVGEEAVSADNSALHAAGDVDHWFTIDPVDGTRNFVHGSQDYAVMVAELRGRDVVRSWIWQPEHKLAYVAERGAGAWCGDRRLEVPTRDEQNPRGRTSRRAMVGTALGELSPLVLTWASCGIDYPKLAENACDYVLYGSVMPWDHAPGSLLVAEAGGITTYDDGAAYDPTTTRSPLVAAGSAAISATALKALDGTQL</sequence>
<evidence type="ECO:0000256" key="2">
    <source>
        <dbReference type="ARBA" id="ARBA00022801"/>
    </source>
</evidence>
<dbReference type="PANTHER" id="PTHR20854:SF4">
    <property type="entry name" value="INOSITOL-1-MONOPHOSPHATASE-RELATED"/>
    <property type="match status" value="1"/>
</dbReference>
<organism evidence="4 5">
    <name type="scientific">Flexivirga alba</name>
    <dbReference type="NCBI Taxonomy" id="702742"/>
    <lineage>
        <taxon>Bacteria</taxon>
        <taxon>Bacillati</taxon>
        <taxon>Actinomycetota</taxon>
        <taxon>Actinomycetes</taxon>
        <taxon>Micrococcales</taxon>
        <taxon>Dermacoccaceae</taxon>
        <taxon>Flexivirga</taxon>
    </lineage>
</organism>
<evidence type="ECO:0000256" key="3">
    <source>
        <dbReference type="ARBA" id="ARBA00022842"/>
    </source>
</evidence>
<keyword evidence="2" id="KW-0378">Hydrolase</keyword>
<dbReference type="PANTHER" id="PTHR20854">
    <property type="entry name" value="INOSITOL MONOPHOSPHATASE"/>
    <property type="match status" value="1"/>
</dbReference>
<dbReference type="SUPFAM" id="SSF56655">
    <property type="entry name" value="Carbohydrate phosphatase"/>
    <property type="match status" value="1"/>
</dbReference>
<dbReference type="Gene3D" id="3.30.540.10">
    <property type="entry name" value="Fructose-1,6-Bisphosphatase, subunit A, domain 1"/>
    <property type="match status" value="1"/>
</dbReference>
<evidence type="ECO:0000313" key="4">
    <source>
        <dbReference type="EMBL" id="MFC6704071.1"/>
    </source>
</evidence>
<gene>
    <name evidence="4" type="ORF">ACFQDH_01985</name>
</gene>
<keyword evidence="3" id="KW-0460">Magnesium</keyword>
<evidence type="ECO:0000256" key="1">
    <source>
        <dbReference type="ARBA" id="ARBA00022723"/>
    </source>
</evidence>
<dbReference type="Gene3D" id="3.40.190.80">
    <property type="match status" value="1"/>
</dbReference>
<dbReference type="InterPro" id="IPR000760">
    <property type="entry name" value="Inositol_monophosphatase-like"/>
</dbReference>
<dbReference type="RefSeq" id="WP_382397977.1">
    <property type="nucleotide sequence ID" value="NZ_JBHSWH010000001.1"/>
</dbReference>
<name>A0ABW2ABC9_9MICO</name>
<dbReference type="InterPro" id="IPR020583">
    <property type="entry name" value="Inositol_monoP_metal-BS"/>
</dbReference>
<comment type="caution">
    <text evidence="4">The sequence shown here is derived from an EMBL/GenBank/DDBJ whole genome shotgun (WGS) entry which is preliminary data.</text>
</comment>
<dbReference type="Pfam" id="PF00459">
    <property type="entry name" value="Inositol_P"/>
    <property type="match status" value="1"/>
</dbReference>
<proteinExistence type="predicted"/>
<dbReference type="PRINTS" id="PR00377">
    <property type="entry name" value="IMPHPHTASES"/>
</dbReference>
<dbReference type="Proteomes" id="UP001596298">
    <property type="component" value="Unassembled WGS sequence"/>
</dbReference>
<keyword evidence="5" id="KW-1185">Reference proteome</keyword>
<reference evidence="5" key="1">
    <citation type="journal article" date="2019" name="Int. J. Syst. Evol. Microbiol.">
        <title>The Global Catalogue of Microorganisms (GCM) 10K type strain sequencing project: providing services to taxonomists for standard genome sequencing and annotation.</title>
        <authorList>
            <consortium name="The Broad Institute Genomics Platform"/>
            <consortium name="The Broad Institute Genome Sequencing Center for Infectious Disease"/>
            <person name="Wu L."/>
            <person name="Ma J."/>
        </authorList>
    </citation>
    <scope>NUCLEOTIDE SEQUENCE [LARGE SCALE GENOMIC DNA]</scope>
    <source>
        <strain evidence="5">CCUG 58127</strain>
    </source>
</reference>
<evidence type="ECO:0000313" key="5">
    <source>
        <dbReference type="Proteomes" id="UP001596298"/>
    </source>
</evidence>
<accession>A0ABW2ABC9</accession>
<protein>
    <submittedName>
        <fullName evidence="4">Inositol monophosphatase family protein</fullName>
    </submittedName>
</protein>